<comment type="caution">
    <text evidence="2">The sequence shown here is derived from an EMBL/GenBank/DDBJ whole genome shotgun (WGS) entry which is preliminary data.</text>
</comment>
<dbReference type="Proteomes" id="UP000663836">
    <property type="component" value="Unassembled WGS sequence"/>
</dbReference>
<protein>
    <submittedName>
        <fullName evidence="2">Uncharacterized protein</fullName>
    </submittedName>
</protein>
<organism evidence="2 3">
    <name type="scientific">Rotaria sordida</name>
    <dbReference type="NCBI Taxonomy" id="392033"/>
    <lineage>
        <taxon>Eukaryota</taxon>
        <taxon>Metazoa</taxon>
        <taxon>Spiralia</taxon>
        <taxon>Gnathifera</taxon>
        <taxon>Rotifera</taxon>
        <taxon>Eurotatoria</taxon>
        <taxon>Bdelloidea</taxon>
        <taxon>Philodinida</taxon>
        <taxon>Philodinidae</taxon>
        <taxon>Rotaria</taxon>
    </lineage>
</organism>
<reference evidence="2" key="1">
    <citation type="submission" date="2021-02" db="EMBL/GenBank/DDBJ databases">
        <authorList>
            <person name="Nowell W R."/>
        </authorList>
    </citation>
    <scope>NUCLEOTIDE SEQUENCE</scope>
</reference>
<gene>
    <name evidence="1" type="ORF">FNK824_LOCUS15717</name>
    <name evidence="2" type="ORF">JBS370_LOCUS21426</name>
</gene>
<dbReference type="Proteomes" id="UP000663874">
    <property type="component" value="Unassembled WGS sequence"/>
</dbReference>
<proteinExistence type="predicted"/>
<evidence type="ECO:0000313" key="1">
    <source>
        <dbReference type="EMBL" id="CAF3813538.1"/>
    </source>
</evidence>
<dbReference type="EMBL" id="CAJOBD010002839">
    <property type="protein sequence ID" value="CAF3911506.1"/>
    <property type="molecule type" value="Genomic_DNA"/>
</dbReference>
<sequence>MVSSPETTISVIVARSKYPTKIEPDALTNSSVCKCAATICDFQVLLHIIFRCSVVEEEIIFIELISSLSKFHKTI</sequence>
<evidence type="ECO:0000313" key="2">
    <source>
        <dbReference type="EMBL" id="CAF3911506.1"/>
    </source>
</evidence>
<evidence type="ECO:0000313" key="3">
    <source>
        <dbReference type="Proteomes" id="UP000663836"/>
    </source>
</evidence>
<accession>A0A819ICA8</accession>
<dbReference type="EMBL" id="CAJOBE010002306">
    <property type="protein sequence ID" value="CAF3813538.1"/>
    <property type="molecule type" value="Genomic_DNA"/>
</dbReference>
<name>A0A819ICA8_9BILA</name>
<dbReference type="AlphaFoldDB" id="A0A819ICA8"/>